<evidence type="ECO:0000313" key="9">
    <source>
        <dbReference type="EMBL" id="WYJ76061.1"/>
    </source>
</evidence>
<evidence type="ECO:0000256" key="7">
    <source>
        <dbReference type="SAM" id="SignalP"/>
    </source>
</evidence>
<reference evidence="9 10" key="1">
    <citation type="submission" date="2024-03" db="EMBL/GenBank/DDBJ databases">
        <title>The Genome Sequence of Enterococcus sp. DIV2402.</title>
        <authorList>
            <consortium name="The Broad Institute Genomics Platform"/>
            <consortium name="The Broad Institute Microbial Omics Core"/>
            <consortium name="The Broad Institute Genomic Center for Infectious Diseases"/>
            <person name="Earl A."/>
            <person name="Manson A."/>
            <person name="Gilmore M."/>
            <person name="Schwartman J."/>
            <person name="Shea T."/>
            <person name="Abouelleil A."/>
            <person name="Cao P."/>
            <person name="Chapman S."/>
            <person name="Cusick C."/>
            <person name="Young S."/>
            <person name="Neafsey D."/>
            <person name="Nusbaum C."/>
            <person name="Birren B."/>
        </authorList>
    </citation>
    <scope>NUCLEOTIDE SEQUENCE [LARGE SCALE GENOMIC DNA]</scope>
    <source>
        <strain evidence="9 10">DIV2402</strain>
    </source>
</reference>
<dbReference type="CDD" id="cd06354">
    <property type="entry name" value="PBP1_PrnA-like"/>
    <property type="match status" value="1"/>
</dbReference>
<keyword evidence="5" id="KW-0472">Membrane</keyword>
<name>A0ABZ2SLP4_9ENTE</name>
<protein>
    <submittedName>
        <fullName evidence="9">Basic membrane lipopprotein</fullName>
    </submittedName>
</protein>
<dbReference type="Proteomes" id="UP000664701">
    <property type="component" value="Chromosome"/>
</dbReference>
<sequence length="354" mass="37322">MRKTKLFSLSALAIVGGLLLGACGDNKTEASADKDKPAATIALITNAGGVDDRSFNQAAWEGFEAWGEDNGFSRGNNGYQYFQSNNEADYVPNIDQALNAGFNTIFGIGYRLAPAIEEQATANPETNFVMVDEVIDLPNVASVTFKDHEAAYLAGVAAAYTTKTDKVGFVGGIKGEVIGRFEAGYNAGVKAAAKDLGKEITVENQYAGDFDAPDRGRSIAQGMYGQGADVIYHASGGTGSGIFQEAKARNEAGSDKVWVIGVDSDQSSEGDYQKDGQTENFTLTSTLKGVGTVAHDLAQKALDGEFPGGEHQAYGLKEDGVDLTEGNLSDEAKTAVEQAKEKIVSGEIDVPEKP</sequence>
<gene>
    <name evidence="9" type="ORF">DOK78_000678</name>
</gene>
<evidence type="ECO:0000256" key="2">
    <source>
        <dbReference type="ARBA" id="ARBA00008610"/>
    </source>
</evidence>
<evidence type="ECO:0000256" key="3">
    <source>
        <dbReference type="ARBA" id="ARBA00022475"/>
    </source>
</evidence>
<evidence type="ECO:0000256" key="4">
    <source>
        <dbReference type="ARBA" id="ARBA00022729"/>
    </source>
</evidence>
<dbReference type="SUPFAM" id="SSF53822">
    <property type="entry name" value="Periplasmic binding protein-like I"/>
    <property type="match status" value="1"/>
</dbReference>
<organism evidence="9 10">
    <name type="scientific">Candidatus Enterococcus lowellii</name>
    <dbReference type="NCBI Taxonomy" id="2230877"/>
    <lineage>
        <taxon>Bacteria</taxon>
        <taxon>Bacillati</taxon>
        <taxon>Bacillota</taxon>
        <taxon>Bacilli</taxon>
        <taxon>Lactobacillales</taxon>
        <taxon>Enterococcaceae</taxon>
        <taxon>Enterococcus</taxon>
    </lineage>
</organism>
<dbReference type="PANTHER" id="PTHR34296:SF2">
    <property type="entry name" value="ABC TRANSPORTER GUANOSINE-BINDING PROTEIN NUPN"/>
    <property type="match status" value="1"/>
</dbReference>
<evidence type="ECO:0000256" key="5">
    <source>
        <dbReference type="ARBA" id="ARBA00023136"/>
    </source>
</evidence>
<feature type="signal peptide" evidence="7">
    <location>
        <begin position="1"/>
        <end position="24"/>
    </location>
</feature>
<dbReference type="PANTHER" id="PTHR34296">
    <property type="entry name" value="TRANSCRIPTIONAL ACTIVATOR PROTEIN MED"/>
    <property type="match status" value="1"/>
</dbReference>
<keyword evidence="3" id="KW-1003">Cell membrane</keyword>
<keyword evidence="4 7" id="KW-0732">Signal</keyword>
<dbReference type="InterPro" id="IPR003760">
    <property type="entry name" value="PnrA-like"/>
</dbReference>
<evidence type="ECO:0000256" key="6">
    <source>
        <dbReference type="ARBA" id="ARBA00023288"/>
    </source>
</evidence>
<feature type="chain" id="PRO_5045506757" evidence="7">
    <location>
        <begin position="25"/>
        <end position="354"/>
    </location>
</feature>
<evidence type="ECO:0000256" key="1">
    <source>
        <dbReference type="ARBA" id="ARBA00004193"/>
    </source>
</evidence>
<dbReference type="InterPro" id="IPR050957">
    <property type="entry name" value="BMP_lipoprotein"/>
</dbReference>
<keyword evidence="6" id="KW-0449">Lipoprotein</keyword>
<accession>A0ABZ2SLP4</accession>
<dbReference type="Pfam" id="PF02608">
    <property type="entry name" value="Bmp"/>
    <property type="match status" value="1"/>
</dbReference>
<dbReference type="RefSeq" id="WP_207942232.1">
    <property type="nucleotide sequence ID" value="NZ_CP147251.1"/>
</dbReference>
<comment type="subcellular location">
    <subcellularLocation>
        <location evidence="1">Cell membrane</location>
        <topology evidence="1">Lipid-anchor</topology>
    </subcellularLocation>
</comment>
<dbReference type="Gene3D" id="3.40.50.2300">
    <property type="match status" value="2"/>
</dbReference>
<evidence type="ECO:0000259" key="8">
    <source>
        <dbReference type="Pfam" id="PF02608"/>
    </source>
</evidence>
<proteinExistence type="inferred from homology"/>
<dbReference type="InterPro" id="IPR028082">
    <property type="entry name" value="Peripla_BP_I"/>
</dbReference>
<dbReference type="EMBL" id="CP147251">
    <property type="protein sequence ID" value="WYJ76061.1"/>
    <property type="molecule type" value="Genomic_DNA"/>
</dbReference>
<evidence type="ECO:0000313" key="10">
    <source>
        <dbReference type="Proteomes" id="UP000664701"/>
    </source>
</evidence>
<dbReference type="PROSITE" id="PS51257">
    <property type="entry name" value="PROKAR_LIPOPROTEIN"/>
    <property type="match status" value="1"/>
</dbReference>
<feature type="domain" description="ABC transporter substrate-binding protein PnrA-like" evidence="8">
    <location>
        <begin position="45"/>
        <end position="352"/>
    </location>
</feature>
<keyword evidence="10" id="KW-1185">Reference proteome</keyword>
<comment type="similarity">
    <text evidence="2">Belongs to the BMP lipoprotein family.</text>
</comment>